<evidence type="ECO:0000259" key="5">
    <source>
        <dbReference type="Pfam" id="PF13505"/>
    </source>
</evidence>
<dbReference type="PANTHER" id="PTHR34001:SF3">
    <property type="entry name" value="BLL7405 PROTEIN"/>
    <property type="match status" value="1"/>
</dbReference>
<dbReference type="RefSeq" id="WP_160365635.1">
    <property type="nucleotide sequence ID" value="NZ_JACEIB010000006.1"/>
</dbReference>
<dbReference type="EMBL" id="JACEIB010000006">
    <property type="protein sequence ID" value="MBA2934115.1"/>
    <property type="molecule type" value="Genomic_DNA"/>
</dbReference>
<evidence type="ECO:0000256" key="4">
    <source>
        <dbReference type="SAM" id="SignalP"/>
    </source>
</evidence>
<dbReference type="InterPro" id="IPR051692">
    <property type="entry name" value="OMP-like"/>
</dbReference>
<dbReference type="Gene3D" id="2.40.160.20">
    <property type="match status" value="1"/>
</dbReference>
<feature type="signal peptide" evidence="4">
    <location>
        <begin position="1"/>
        <end position="21"/>
    </location>
</feature>
<gene>
    <name evidence="6" type="ORF">HZF05_08375</name>
</gene>
<feature type="chain" id="PRO_5032478365" evidence="4">
    <location>
        <begin position="22"/>
        <end position="232"/>
    </location>
</feature>
<evidence type="ECO:0000256" key="2">
    <source>
        <dbReference type="ARBA" id="ARBA00022729"/>
    </source>
</evidence>
<dbReference type="InterPro" id="IPR036709">
    <property type="entry name" value="Autotransporte_beta_dom_sf"/>
</dbReference>
<dbReference type="SUPFAM" id="SSF103515">
    <property type="entry name" value="Autotransporter"/>
    <property type="match status" value="1"/>
</dbReference>
<protein>
    <submittedName>
        <fullName evidence="6">Porin family protein</fullName>
    </submittedName>
</protein>
<feature type="domain" description="Outer membrane protein beta-barrel" evidence="5">
    <location>
        <begin position="9"/>
        <end position="232"/>
    </location>
</feature>
<sequence length="232" mass="24602">MKTILLATSAFLVAAAAPAFAQDATPAPADTTATTMTAPSEGATFTGPRAEIFGGWDRVGARQRYDDGTTRVTDHSRKTGWTGGGLLGYDMPIGDKLTAGVFGSYAISTAKTCGDNGFAIACLKSGRQIEGGARIGYKLGGKALLYAKGAYVNGQIRETAADDAGDYFRGRADRDGWRAGAGVEYAVTNHAYVKAEYDYTRFKSFNADELGLTDTSLRYDRNQVLAGFGVHF</sequence>
<accession>A0A838L5Y7</accession>
<evidence type="ECO:0000256" key="1">
    <source>
        <dbReference type="ARBA" id="ARBA00004370"/>
    </source>
</evidence>
<comment type="subcellular location">
    <subcellularLocation>
        <location evidence="1">Membrane</location>
    </subcellularLocation>
</comment>
<keyword evidence="7" id="KW-1185">Reference proteome</keyword>
<reference evidence="6 7" key="1">
    <citation type="submission" date="2020-07" db="EMBL/GenBank/DDBJ databases">
        <authorList>
            <person name="Sun Q."/>
        </authorList>
    </citation>
    <scope>NUCLEOTIDE SEQUENCE [LARGE SCALE GENOMIC DNA]</scope>
    <source>
        <strain evidence="6 7">CGMCC 1.13654</strain>
    </source>
</reference>
<name>A0A838L5Y7_9SPHN</name>
<dbReference type="PANTHER" id="PTHR34001">
    <property type="entry name" value="BLL7405 PROTEIN"/>
    <property type="match status" value="1"/>
</dbReference>
<dbReference type="GO" id="GO:0016020">
    <property type="term" value="C:membrane"/>
    <property type="evidence" value="ECO:0007669"/>
    <property type="project" value="UniProtKB-SubCell"/>
</dbReference>
<proteinExistence type="predicted"/>
<dbReference type="AlphaFoldDB" id="A0A838L5Y7"/>
<evidence type="ECO:0000256" key="3">
    <source>
        <dbReference type="ARBA" id="ARBA00023136"/>
    </source>
</evidence>
<dbReference type="InterPro" id="IPR027385">
    <property type="entry name" value="Beta-barrel_OMP"/>
</dbReference>
<evidence type="ECO:0000313" key="7">
    <source>
        <dbReference type="Proteomes" id="UP000570166"/>
    </source>
</evidence>
<evidence type="ECO:0000313" key="6">
    <source>
        <dbReference type="EMBL" id="MBA2934115.1"/>
    </source>
</evidence>
<dbReference type="Pfam" id="PF13505">
    <property type="entry name" value="OMP_b-brl"/>
    <property type="match status" value="1"/>
</dbReference>
<comment type="caution">
    <text evidence="6">The sequence shown here is derived from an EMBL/GenBank/DDBJ whole genome shotgun (WGS) entry which is preliminary data.</text>
</comment>
<organism evidence="6 7">
    <name type="scientific">Sphingomonas chungangi</name>
    <dbReference type="NCBI Taxonomy" id="2683589"/>
    <lineage>
        <taxon>Bacteria</taxon>
        <taxon>Pseudomonadati</taxon>
        <taxon>Pseudomonadota</taxon>
        <taxon>Alphaproteobacteria</taxon>
        <taxon>Sphingomonadales</taxon>
        <taxon>Sphingomonadaceae</taxon>
        <taxon>Sphingomonas</taxon>
    </lineage>
</organism>
<keyword evidence="2 4" id="KW-0732">Signal</keyword>
<keyword evidence="3" id="KW-0472">Membrane</keyword>
<dbReference type="Proteomes" id="UP000570166">
    <property type="component" value="Unassembled WGS sequence"/>
</dbReference>